<organism evidence="1 2">
    <name type="scientific">Roseburia intestinalis</name>
    <dbReference type="NCBI Taxonomy" id="166486"/>
    <lineage>
        <taxon>Bacteria</taxon>
        <taxon>Bacillati</taxon>
        <taxon>Bacillota</taxon>
        <taxon>Clostridia</taxon>
        <taxon>Lachnospirales</taxon>
        <taxon>Lachnospiraceae</taxon>
        <taxon>Roseburia</taxon>
    </lineage>
</organism>
<evidence type="ECO:0000313" key="1">
    <source>
        <dbReference type="EMBL" id="RHN02056.1"/>
    </source>
</evidence>
<dbReference type="Proteomes" id="UP000283586">
    <property type="component" value="Unassembled WGS sequence"/>
</dbReference>
<gene>
    <name evidence="1" type="ORF">DWZ31_19530</name>
</gene>
<dbReference type="SUPFAM" id="SSF53098">
    <property type="entry name" value="Ribonuclease H-like"/>
    <property type="match status" value="1"/>
</dbReference>
<accession>A0A3R6KP07</accession>
<sequence>MESFINFKSAEWLLKGDGLDSVEVQNMDYVLEFDEFVRSIKQNMDTKFSMFLGAGASVESGVPSAGECIWEWKRDIFISKNPVLAETHNNIKSEPVKRSIQNWLDNQGIYPQLNSEEEYSKYIEAAYKIADDRRKYFQHLIEGKSPSLGYHIIALLAENEIVKSVWTTNFDGLMLKTAHSYGLVPIEVTLESQDRIFRNDTDKELLCIALHGDYKYGPLKNTETELDNQSEVLVRALTHEIEKRNFIVLGYSGRDNSVMDALERAYMEKGAGRIYWCGYGRDIPPKVQRFLEKINQSGRNAFYVPTDGFDKTMLNIAHMFFENEDLQRRIEEIKKNLGVGVECETTAFQPFADDINKCMDTNLFPIKFSNQCYQFKIIYKDGEKPWDYCKNLQQYNIIAVPHNDMVYAWGNINSIRSMCSEQLEGKIESAPILKDVFLNNKTFREMLLRALVTIIGKYSGCEYNKNKIWRKSEKFSQMVDGKKIIAYRGIQFSLFSDGKYNYLAFIPAYFYENKKDVSKEEHLDFSKKFIENICQRQANKNYYGYLEKWRKIIFRENTTICAMYPFDSDSGFEFKIVNKSMLVGMHSKYNANLPDATSEKRIQICARDLLDAELKFYNPRYGSMQKDFHPMRGLVNHMPYDYEMNNKVYAPTIKLGIICPASGQGKFESFLDGLHKPHTTRYNTDYVINYPGFHSVFGVGLDIPARSEWLALDDVELKEHDIYKAAIAFGKQINKRIEELGRNSQLDVIMIYIPKEYEILTSYEDEVTSILYH</sequence>
<evidence type="ECO:0000313" key="2">
    <source>
        <dbReference type="Proteomes" id="UP000283586"/>
    </source>
</evidence>
<dbReference type="EMBL" id="QRQN01000053">
    <property type="protein sequence ID" value="RHN02056.1"/>
    <property type="molecule type" value="Genomic_DNA"/>
</dbReference>
<protein>
    <submittedName>
        <fullName evidence="1">Uncharacterized protein</fullName>
    </submittedName>
</protein>
<dbReference type="Pfam" id="PF13289">
    <property type="entry name" value="SIR2_2"/>
    <property type="match status" value="1"/>
</dbReference>
<dbReference type="AlphaFoldDB" id="A0A3R6KP07"/>
<dbReference type="InterPro" id="IPR012337">
    <property type="entry name" value="RNaseH-like_sf"/>
</dbReference>
<name>A0A3R6KP07_9FIRM</name>
<comment type="caution">
    <text evidence="1">The sequence shown here is derived from an EMBL/GenBank/DDBJ whole genome shotgun (WGS) entry which is preliminary data.</text>
</comment>
<dbReference type="SUPFAM" id="SSF52467">
    <property type="entry name" value="DHS-like NAD/FAD-binding domain"/>
    <property type="match status" value="1"/>
</dbReference>
<reference evidence="1 2" key="1">
    <citation type="submission" date="2018-08" db="EMBL/GenBank/DDBJ databases">
        <title>A genome reference for cultivated species of the human gut microbiota.</title>
        <authorList>
            <person name="Zou Y."/>
            <person name="Xue W."/>
            <person name="Luo G."/>
        </authorList>
    </citation>
    <scope>NUCLEOTIDE SEQUENCE [LARGE SCALE GENOMIC DNA]</scope>
    <source>
        <strain evidence="1 2">AF31-21AC</strain>
    </source>
</reference>
<dbReference type="InterPro" id="IPR029035">
    <property type="entry name" value="DHS-like_NAD/FAD-binding_dom"/>
</dbReference>
<dbReference type="Gene3D" id="3.40.50.1220">
    <property type="entry name" value="TPP-binding domain"/>
    <property type="match status" value="1"/>
</dbReference>
<proteinExistence type="predicted"/>